<feature type="domain" description="Bacterial mobilisation" evidence="2">
    <location>
        <begin position="123"/>
        <end position="156"/>
    </location>
</feature>
<proteinExistence type="predicted"/>
<dbReference type="RefSeq" id="WP_008864742.1">
    <property type="nucleotide sequence ID" value="NZ_GL883750.1"/>
</dbReference>
<evidence type="ECO:0000259" key="2">
    <source>
        <dbReference type="Pfam" id="PF05713"/>
    </source>
</evidence>
<keyword evidence="4" id="KW-1185">Reference proteome</keyword>
<accession>F3QMJ0</accession>
<sequence>MLKNKILHVRLSEEDAHRWFKLAKAQGVTSSVLSRRLIQTFLNDHSQTENFRELEPIEPTKSTSRKILKIRLTENEYFNFSKVSKQLCMSNQECLVRVVRAFLMNGYVISENESEAVKLYVQELRKIGVNLNQIAKRINEAAAVEVSSDLVRAALSEIHAVKEKIRIQENQIENFLKQTRGRSKIDLQI</sequence>
<reference evidence="3 4" key="1">
    <citation type="submission" date="2011-02" db="EMBL/GenBank/DDBJ databases">
        <authorList>
            <person name="Weinstock G."/>
            <person name="Sodergren E."/>
            <person name="Clifton S."/>
            <person name="Fulton L."/>
            <person name="Fulton B."/>
            <person name="Courtney L."/>
            <person name="Fronick C."/>
            <person name="Harrison M."/>
            <person name="Strong C."/>
            <person name="Farmer C."/>
            <person name="Delahaunty K."/>
            <person name="Markovic C."/>
            <person name="Hall O."/>
            <person name="Minx P."/>
            <person name="Tomlinson C."/>
            <person name="Mitreva M."/>
            <person name="Hou S."/>
            <person name="Chen J."/>
            <person name="Wollam A."/>
            <person name="Pepin K.H."/>
            <person name="Johnson M."/>
            <person name="Bhonagiri V."/>
            <person name="Zhang X."/>
            <person name="Suruliraj S."/>
            <person name="Warren W."/>
            <person name="Chinwalla A."/>
            <person name="Mardis E.R."/>
            <person name="Wilson R.K."/>
        </authorList>
    </citation>
    <scope>NUCLEOTIDE SEQUENCE [LARGE SCALE GENOMIC DNA]</scope>
    <source>
        <strain evidence="3 4">YIT 11859</strain>
    </source>
</reference>
<dbReference type="AlphaFoldDB" id="F3QMJ0"/>
<name>F3QMJ0_9BURK</name>
<comment type="caution">
    <text evidence="3">The sequence shown here is derived from an EMBL/GenBank/DDBJ whole genome shotgun (WGS) entry which is preliminary data.</text>
</comment>
<dbReference type="HOGENOM" id="CLU_1433257_0_0_4"/>
<feature type="coiled-coil region" evidence="1">
    <location>
        <begin position="151"/>
        <end position="178"/>
    </location>
</feature>
<dbReference type="OrthoDB" id="9789818at2"/>
<protein>
    <submittedName>
        <fullName evidence="3">Bacterial mobilization protein MobC</fullName>
    </submittedName>
</protein>
<organism evidence="3 4">
    <name type="scientific">Parasutterella excrementihominis YIT 11859</name>
    <dbReference type="NCBI Taxonomy" id="762966"/>
    <lineage>
        <taxon>Bacteria</taxon>
        <taxon>Pseudomonadati</taxon>
        <taxon>Pseudomonadota</taxon>
        <taxon>Betaproteobacteria</taxon>
        <taxon>Burkholderiales</taxon>
        <taxon>Sutterellaceae</taxon>
        <taxon>Parasutterella</taxon>
    </lineage>
</organism>
<evidence type="ECO:0000313" key="3">
    <source>
        <dbReference type="EMBL" id="EGG51847.1"/>
    </source>
</evidence>
<dbReference type="GeneID" id="43349485"/>
<evidence type="ECO:0000313" key="4">
    <source>
        <dbReference type="Proteomes" id="UP000005156"/>
    </source>
</evidence>
<dbReference type="EMBL" id="AFBP01000080">
    <property type="protein sequence ID" value="EGG51847.1"/>
    <property type="molecule type" value="Genomic_DNA"/>
</dbReference>
<evidence type="ECO:0000256" key="1">
    <source>
        <dbReference type="SAM" id="Coils"/>
    </source>
</evidence>
<dbReference type="InterPro" id="IPR008687">
    <property type="entry name" value="MobC"/>
</dbReference>
<dbReference type="Proteomes" id="UP000005156">
    <property type="component" value="Unassembled WGS sequence"/>
</dbReference>
<gene>
    <name evidence="3" type="ORF">HMPREF9439_02169</name>
</gene>
<keyword evidence="1" id="KW-0175">Coiled coil</keyword>
<dbReference type="Pfam" id="PF05713">
    <property type="entry name" value="MobC"/>
    <property type="match status" value="1"/>
</dbReference>